<name>A0AAE4KW45_ENTGA</name>
<dbReference type="GO" id="GO:0034618">
    <property type="term" value="F:arginine binding"/>
    <property type="evidence" value="ECO:0007669"/>
    <property type="project" value="InterPro"/>
</dbReference>
<dbReference type="GO" id="GO:0051259">
    <property type="term" value="P:protein complex oligomerization"/>
    <property type="evidence" value="ECO:0007669"/>
    <property type="project" value="InterPro"/>
</dbReference>
<comment type="function">
    <text evidence="7">Regulates arginine biosynthesis genes.</text>
</comment>
<evidence type="ECO:0000313" key="13">
    <source>
        <dbReference type="Proteomes" id="UP001241571"/>
    </source>
</evidence>
<evidence type="ECO:0000313" key="12">
    <source>
        <dbReference type="Proteomes" id="UP001183682"/>
    </source>
</evidence>
<keyword evidence="7" id="KW-0055">Arginine biosynthesis</keyword>
<dbReference type="SUPFAM" id="SSF55252">
    <property type="entry name" value="C-terminal domain of arginine repressor"/>
    <property type="match status" value="1"/>
</dbReference>
<dbReference type="HAMAP" id="MF_00173">
    <property type="entry name" value="Arg_repressor"/>
    <property type="match status" value="1"/>
</dbReference>
<comment type="pathway">
    <text evidence="7">Amino-acid biosynthesis; L-arginine biosynthesis [regulation].</text>
</comment>
<evidence type="ECO:0000256" key="6">
    <source>
        <dbReference type="ARBA" id="ARBA00023163"/>
    </source>
</evidence>
<accession>A0AAE4KW45</accession>
<dbReference type="PANTHER" id="PTHR34471">
    <property type="entry name" value="ARGININE REPRESSOR"/>
    <property type="match status" value="1"/>
</dbReference>
<dbReference type="Proteomes" id="UP001241571">
    <property type="component" value="Unassembled WGS sequence"/>
</dbReference>
<dbReference type="GO" id="GO:1900079">
    <property type="term" value="P:regulation of arginine biosynthetic process"/>
    <property type="evidence" value="ECO:0007669"/>
    <property type="project" value="UniProtKB-UniRule"/>
</dbReference>
<dbReference type="InterPro" id="IPR036390">
    <property type="entry name" value="WH_DNA-bd_sf"/>
</dbReference>
<dbReference type="Pfam" id="PF01316">
    <property type="entry name" value="Arg_repressor"/>
    <property type="match status" value="1"/>
</dbReference>
<dbReference type="Pfam" id="PF02863">
    <property type="entry name" value="Arg_repressor_C"/>
    <property type="match status" value="1"/>
</dbReference>
<dbReference type="InterPro" id="IPR020899">
    <property type="entry name" value="Arg_repress_C"/>
</dbReference>
<dbReference type="EMBL" id="JASUBT010000002">
    <property type="protein sequence ID" value="MDL4934733.1"/>
    <property type="molecule type" value="Genomic_DNA"/>
</dbReference>
<dbReference type="InterPro" id="IPR036388">
    <property type="entry name" value="WH-like_DNA-bd_sf"/>
</dbReference>
<dbReference type="Gene3D" id="3.30.1360.40">
    <property type="match status" value="1"/>
</dbReference>
<evidence type="ECO:0000313" key="10">
    <source>
        <dbReference type="EMBL" id="MDL4934733.1"/>
    </source>
</evidence>
<dbReference type="SUPFAM" id="SSF46785">
    <property type="entry name" value="Winged helix' DNA-binding domain"/>
    <property type="match status" value="1"/>
</dbReference>
<evidence type="ECO:0000256" key="4">
    <source>
        <dbReference type="ARBA" id="ARBA00023015"/>
    </source>
</evidence>
<comment type="subcellular location">
    <subcellularLocation>
        <location evidence="1 7">Cytoplasm</location>
    </subcellularLocation>
</comment>
<proteinExistence type="inferred from homology"/>
<keyword evidence="4 7" id="KW-0805">Transcription regulation</keyword>
<dbReference type="EMBL" id="JARPZN010000001">
    <property type="protein sequence ID" value="MDT2688881.1"/>
    <property type="molecule type" value="Genomic_DNA"/>
</dbReference>
<keyword evidence="7" id="KW-0678">Repressor</keyword>
<comment type="similarity">
    <text evidence="2 7">Belongs to the ArgR family.</text>
</comment>
<gene>
    <name evidence="7" type="primary">argR</name>
    <name evidence="11" type="ORF">P7E30_01510</name>
    <name evidence="10" type="ORF">QRX88_03240</name>
</gene>
<dbReference type="InterPro" id="IPR001669">
    <property type="entry name" value="Arg_repress"/>
</dbReference>
<dbReference type="GO" id="GO:0003677">
    <property type="term" value="F:DNA binding"/>
    <property type="evidence" value="ECO:0007669"/>
    <property type="project" value="UniProtKB-KW"/>
</dbReference>
<feature type="domain" description="Arginine repressor C-terminal" evidence="9">
    <location>
        <begin position="84"/>
        <end position="149"/>
    </location>
</feature>
<dbReference type="GO" id="GO:0006526">
    <property type="term" value="P:L-arginine biosynthetic process"/>
    <property type="evidence" value="ECO:0007669"/>
    <property type="project" value="UniProtKB-KW"/>
</dbReference>
<dbReference type="GO" id="GO:0005737">
    <property type="term" value="C:cytoplasm"/>
    <property type="evidence" value="ECO:0007669"/>
    <property type="project" value="UniProtKB-SubCell"/>
</dbReference>
<dbReference type="Gene3D" id="1.10.10.10">
    <property type="entry name" value="Winged helix-like DNA-binding domain superfamily/Winged helix DNA-binding domain"/>
    <property type="match status" value="1"/>
</dbReference>
<dbReference type="Proteomes" id="UP001183682">
    <property type="component" value="Unassembled WGS sequence"/>
</dbReference>
<comment type="caution">
    <text evidence="11">The sequence shown here is derived from an EMBL/GenBank/DDBJ whole genome shotgun (WGS) entry which is preliminary data.</text>
</comment>
<evidence type="ECO:0000313" key="11">
    <source>
        <dbReference type="EMBL" id="MDT2688881.1"/>
    </source>
</evidence>
<dbReference type="PRINTS" id="PR01467">
    <property type="entry name" value="ARGREPRESSOR"/>
</dbReference>
<evidence type="ECO:0000256" key="1">
    <source>
        <dbReference type="ARBA" id="ARBA00004496"/>
    </source>
</evidence>
<dbReference type="InterPro" id="IPR036251">
    <property type="entry name" value="Arg_repress_C_sf"/>
</dbReference>
<reference evidence="11" key="1">
    <citation type="submission" date="2023-03" db="EMBL/GenBank/DDBJ databases">
        <authorList>
            <person name="Shen W."/>
            <person name="Cai J."/>
        </authorList>
    </citation>
    <scope>NUCLEOTIDE SEQUENCE</scope>
    <source>
        <strain evidence="11">K69-2</strain>
    </source>
</reference>
<evidence type="ECO:0000256" key="7">
    <source>
        <dbReference type="HAMAP-Rule" id="MF_00173"/>
    </source>
</evidence>
<keyword evidence="3 7" id="KW-0963">Cytoplasm</keyword>
<keyword evidence="7" id="KW-0028">Amino-acid biosynthesis</keyword>
<keyword evidence="5 7" id="KW-0238">DNA-binding</keyword>
<dbReference type="AlphaFoldDB" id="A0AAE4KW45"/>
<dbReference type="InterPro" id="IPR020900">
    <property type="entry name" value="Arg_repress_DNA-bd"/>
</dbReference>
<reference evidence="10 13" key="2">
    <citation type="submission" date="2023-06" db="EMBL/GenBank/DDBJ databases">
        <title>Acute promotion of culturable opportunistic pathogens and persistent increase of antibiotic resistance following antibiotic exposure in mouse gut microbiota.</title>
        <authorList>
            <person name="Li L."/>
            <person name="Wang B."/>
            <person name="Sun Y."/>
            <person name="Wang M."/>
            <person name="Xu H."/>
        </authorList>
    </citation>
    <scope>NUCLEOTIDE SEQUENCE [LARGE SCALE GENOMIC DNA]</scope>
    <source>
        <strain evidence="10 13">CRI2_2</strain>
    </source>
</reference>
<dbReference type="GeneID" id="93224778"/>
<feature type="domain" description="Arginine repressor DNA-binding" evidence="8">
    <location>
        <begin position="5"/>
        <end position="69"/>
    </location>
</feature>
<dbReference type="PANTHER" id="PTHR34471:SF1">
    <property type="entry name" value="ARGININE REPRESSOR"/>
    <property type="match status" value="1"/>
</dbReference>
<evidence type="ECO:0000259" key="8">
    <source>
        <dbReference type="Pfam" id="PF01316"/>
    </source>
</evidence>
<dbReference type="RefSeq" id="WP_225585845.1">
    <property type="nucleotide sequence ID" value="NZ_BSYC01000001.1"/>
</dbReference>
<evidence type="ECO:0000256" key="5">
    <source>
        <dbReference type="ARBA" id="ARBA00023125"/>
    </source>
</evidence>
<evidence type="ECO:0000256" key="2">
    <source>
        <dbReference type="ARBA" id="ARBA00008316"/>
    </source>
</evidence>
<organism evidence="11 12">
    <name type="scientific">Enterococcus gallinarum</name>
    <dbReference type="NCBI Taxonomy" id="1353"/>
    <lineage>
        <taxon>Bacteria</taxon>
        <taxon>Bacillati</taxon>
        <taxon>Bacillota</taxon>
        <taxon>Bacilli</taxon>
        <taxon>Lactobacillales</taxon>
        <taxon>Enterococcaceae</taxon>
        <taxon>Enterococcus</taxon>
    </lineage>
</organism>
<evidence type="ECO:0000259" key="9">
    <source>
        <dbReference type="Pfam" id="PF02863"/>
    </source>
</evidence>
<evidence type="ECO:0000256" key="3">
    <source>
        <dbReference type="ARBA" id="ARBA00022490"/>
    </source>
</evidence>
<keyword evidence="6 7" id="KW-0804">Transcription</keyword>
<protein>
    <recommendedName>
        <fullName evidence="7">Arginine repressor</fullName>
    </recommendedName>
</protein>
<sequence length="153" mass="17418">MIILKKNQRQAIIKRLILNQEVETQEELMRLLNEQGVCSTQATISRDMRELNIAKTYTKEGKTKYTMIATAEADVTEKLKLSMNEYLKSIEQVEFITVIHTVSNGADVIANYLDEMDLEGIVATMAGFDVLLILSPSKEQATQLIHHLEKYID</sequence>
<dbReference type="GO" id="GO:0003700">
    <property type="term" value="F:DNA-binding transcription factor activity"/>
    <property type="evidence" value="ECO:0007669"/>
    <property type="project" value="UniProtKB-UniRule"/>
</dbReference>